<dbReference type="Proteomes" id="UP000054561">
    <property type="component" value="Unassembled WGS sequence"/>
</dbReference>
<dbReference type="OrthoDB" id="387681at2759"/>
<dbReference type="EMBL" id="KQ001788">
    <property type="protein sequence ID" value="KJP84817.1"/>
    <property type="molecule type" value="Genomic_DNA"/>
</dbReference>
<name>A0A0D9QDB9_PLAFR</name>
<feature type="domain" description="Tryptophan/threonine-rich plasmodium antigen C-terminal" evidence="1">
    <location>
        <begin position="1"/>
        <end position="128"/>
    </location>
</feature>
<gene>
    <name evidence="2" type="ORF">AK88_05552</name>
</gene>
<organism evidence="2 3">
    <name type="scientific">Plasmodium fragile</name>
    <dbReference type="NCBI Taxonomy" id="5857"/>
    <lineage>
        <taxon>Eukaryota</taxon>
        <taxon>Sar</taxon>
        <taxon>Alveolata</taxon>
        <taxon>Apicomplexa</taxon>
        <taxon>Aconoidasida</taxon>
        <taxon>Haemosporida</taxon>
        <taxon>Plasmodiidae</taxon>
        <taxon>Plasmodium</taxon>
        <taxon>Plasmodium (Plasmodium)</taxon>
    </lineage>
</organism>
<sequence length="135" mass="16472">MKEWFDDVHFNLLKNLKQDMTQFKNKKIKEWLMYHWESNEHGSDSESFEHLGTLTLLKLARSREWYRANPNIIKQGKKLLACLLMKENEYLGQQWENWTRWKNDKLIMTDSMCTTLFGKRITKKEWNQVVNEIKM</sequence>
<evidence type="ECO:0000313" key="2">
    <source>
        <dbReference type="EMBL" id="KJP84817.1"/>
    </source>
</evidence>
<dbReference type="GeneID" id="24270866"/>
<dbReference type="InterPro" id="IPR022089">
    <property type="entry name" value="Plasmodium-antigen_C"/>
</dbReference>
<dbReference type="AlphaFoldDB" id="A0A0D9QDB9"/>
<dbReference type="RefSeq" id="XP_012338577.1">
    <property type="nucleotide sequence ID" value="XM_012483154.1"/>
</dbReference>
<protein>
    <recommendedName>
        <fullName evidence="1">Tryptophan/threonine-rich plasmodium antigen C-terminal domain-containing protein</fullName>
    </recommendedName>
</protein>
<evidence type="ECO:0000313" key="3">
    <source>
        <dbReference type="Proteomes" id="UP000054561"/>
    </source>
</evidence>
<evidence type="ECO:0000259" key="1">
    <source>
        <dbReference type="Pfam" id="PF12319"/>
    </source>
</evidence>
<dbReference type="Pfam" id="PF12319">
    <property type="entry name" value="TryThrA_C"/>
    <property type="match status" value="1"/>
</dbReference>
<keyword evidence="3" id="KW-1185">Reference proteome</keyword>
<proteinExistence type="predicted"/>
<reference evidence="2 3" key="1">
    <citation type="submission" date="2014-03" db="EMBL/GenBank/DDBJ databases">
        <title>The Genome Sequence of Plasmodium fragile nilgiri.</title>
        <authorList>
            <consortium name="The Broad Institute Genomics Platform"/>
            <consortium name="The Broad Institute Genome Sequencing Center for Infectious Disease"/>
            <person name="Neafsey D."/>
            <person name="Duraisingh M."/>
            <person name="Young S.K."/>
            <person name="Zeng Q."/>
            <person name="Gargeya S."/>
            <person name="Abouelleil A."/>
            <person name="Alvarado L."/>
            <person name="Chapman S.B."/>
            <person name="Gainer-Dewar J."/>
            <person name="Goldberg J."/>
            <person name="Griggs A."/>
            <person name="Gujja S."/>
            <person name="Hansen M."/>
            <person name="Howarth C."/>
            <person name="Imamovic A."/>
            <person name="Larimer J."/>
            <person name="Pearson M."/>
            <person name="Poon T.W."/>
            <person name="Priest M."/>
            <person name="Roberts A."/>
            <person name="Saif S."/>
            <person name="Shea T."/>
            <person name="Sykes S."/>
            <person name="Wortman J."/>
            <person name="Nusbaum C."/>
            <person name="Birren B."/>
        </authorList>
    </citation>
    <scope>NUCLEOTIDE SEQUENCE [LARGE SCALE GENOMIC DNA]</scope>
    <source>
        <strain evidence="3">nilgiri</strain>
    </source>
</reference>
<dbReference type="VEuPathDB" id="PlasmoDB:AK88_05552"/>
<accession>A0A0D9QDB9</accession>